<sequence>MAPSTPLNSSVRKRRVASPGLGIANLHLPRETTIPESSLMGLPAATQHRLKAYPEKDEQTRQHRQRIGLLDLPCEILEAIALELCGTQSVIEFGLVNRRIHGVVRQATARKLIVSRKIRAFIGMLGNHPELIDKVSHVDLGDFGCIHHQKCLCLGKPSLDKQVLEVIGRAIAANTNNLVKWNHIREEKRSSGGVWRAPQAFFINVLASLCPNIKSVKIELPEASVFTSSQPPRPIHLAPYSLPSPNPEFLPVAPFQGPALRIMQQRLEVLTIAENTRWKGPATVEILEAQDLTWRNMGTHTITLAGFSKLKRLDVPMSALGRPQSIVFLDPTRPTDTMRDKAADAASPSSVRKINMSQVSRTKVIPLTIRYLHLRSCGKWTFAFLQSINSVPVEDFKLKHIELFFNIGPQQIVAQCTIVDEGRFSYSRVLMELARKGIKISFYTGPEEVPLDMLQELLTLSAISPMELWRFALSRVPFTALNRQCSVKRRSSTIASRLFLRHVGHHFQLFNSPTFEATSWIQGAFFHGVKNTRWDPQLQDCKAKVRLVGSRGKFVKAWITRSFPALRNLDTFDFCFRVSNDCTQLPKEISFLGATFTFPENARTQQVERRLSTKTQESTEGFKKAYQGTQASGGENYVKSLMDPMTRLRVGPGRSNLSHETTTTDSSFRIVDWIHIEWKSLLEFKALKM</sequence>
<evidence type="ECO:0000313" key="1">
    <source>
        <dbReference type="EMBL" id="KAF7578080.1"/>
    </source>
</evidence>
<name>A0A2W1DHB9_9PLEO</name>
<organism evidence="1 3">
    <name type="scientific">Pyrenophora tritici-repentis</name>
    <dbReference type="NCBI Taxonomy" id="45151"/>
    <lineage>
        <taxon>Eukaryota</taxon>
        <taxon>Fungi</taxon>
        <taxon>Dikarya</taxon>
        <taxon>Ascomycota</taxon>
        <taxon>Pezizomycotina</taxon>
        <taxon>Dothideomycetes</taxon>
        <taxon>Pleosporomycetidae</taxon>
        <taxon>Pleosporales</taxon>
        <taxon>Pleosporineae</taxon>
        <taxon>Pleosporaceae</taxon>
        <taxon>Pyrenophora</taxon>
    </lineage>
</organism>
<dbReference type="Proteomes" id="UP000249757">
    <property type="component" value="Unassembled WGS sequence"/>
</dbReference>
<evidence type="ECO:0000313" key="2">
    <source>
        <dbReference type="EMBL" id="KAI1518196.1"/>
    </source>
</evidence>
<reference evidence="4" key="4">
    <citation type="journal article" date="2022" name="Microb. Genom.">
        <title>A global pangenome for the wheat fungal pathogen Pyrenophora tritici-repentis and prediction of effector protein structural homology.</title>
        <authorList>
            <person name="Moolhuijzen P.M."/>
            <person name="See P.T."/>
            <person name="Shi G."/>
            <person name="Powell H.R."/>
            <person name="Cockram J."/>
            <person name="Jorgensen L.N."/>
            <person name="Benslimane H."/>
            <person name="Strelkov S.E."/>
            <person name="Turner J."/>
            <person name="Liu Z."/>
            <person name="Moffat C.S."/>
        </authorList>
    </citation>
    <scope>NUCLEOTIDE SEQUENCE [LARGE SCALE GENOMIC DNA]</scope>
</reference>
<protein>
    <submittedName>
        <fullName evidence="1">Uncharacterized protein</fullName>
    </submittedName>
</protein>
<dbReference type="AlphaFoldDB" id="A0A2W1DHB9"/>
<dbReference type="EMBL" id="NRDI02000003">
    <property type="protein sequence ID" value="KAI1518196.1"/>
    <property type="molecule type" value="Genomic_DNA"/>
</dbReference>
<dbReference type="OMA" id="TRWKGPA"/>
<reference evidence="2" key="3">
    <citation type="journal article" date="2022" name="bioRxiv">
        <title>A global pangenome for the wheat fungal pathogen Pyrenophora tritici-repentis and prediction of effector protein structural homology.</title>
        <authorList>
            <person name="Moolhuijzen P."/>
            <person name="See P.T."/>
            <person name="Shi G."/>
            <person name="Powell H.R."/>
            <person name="Cockram J."/>
            <person name="Jorgensen L.N."/>
            <person name="Benslimane H."/>
            <person name="Strelkov S.E."/>
            <person name="Turner J."/>
            <person name="Liu Z."/>
            <person name="Moffat C.S."/>
        </authorList>
    </citation>
    <scope>NUCLEOTIDE SEQUENCE</scope>
    <source>
        <strain evidence="2">86-124</strain>
    </source>
</reference>
<comment type="caution">
    <text evidence="1">The sequence shown here is derived from an EMBL/GenBank/DDBJ whole genome shotgun (WGS) entry which is preliminary data.</text>
</comment>
<proteinExistence type="predicted"/>
<dbReference type="EMBL" id="NQIK02000001">
    <property type="protein sequence ID" value="KAF7578080.1"/>
    <property type="molecule type" value="Genomic_DNA"/>
</dbReference>
<keyword evidence="4" id="KW-1185">Reference proteome</keyword>
<accession>A0A2W1DHB9</accession>
<evidence type="ECO:0000313" key="3">
    <source>
        <dbReference type="Proteomes" id="UP000245464"/>
    </source>
</evidence>
<evidence type="ECO:0000313" key="4">
    <source>
        <dbReference type="Proteomes" id="UP000249757"/>
    </source>
</evidence>
<reference evidence="2" key="2">
    <citation type="submission" date="2021-05" db="EMBL/GenBank/DDBJ databases">
        <authorList>
            <person name="Moolhuijzen P.M."/>
            <person name="Moffat C.S."/>
        </authorList>
    </citation>
    <scope>NUCLEOTIDE SEQUENCE</scope>
    <source>
        <strain evidence="2">86-124</strain>
    </source>
</reference>
<reference evidence="1 3" key="1">
    <citation type="journal article" date="2018" name="BMC Genomics">
        <title>Comparative genomics of the wheat fungal pathogen Pyrenophora tritici-repentis reveals chromosomal variations and genome plasticity.</title>
        <authorList>
            <person name="Moolhuijzen P."/>
            <person name="See P.T."/>
            <person name="Hane J.K."/>
            <person name="Shi G."/>
            <person name="Liu Z."/>
            <person name="Oliver R.P."/>
            <person name="Moffat C.S."/>
        </authorList>
    </citation>
    <scope>NUCLEOTIDE SEQUENCE [LARGE SCALE GENOMIC DNA]</scope>
    <source>
        <strain evidence="1">M4</strain>
    </source>
</reference>
<dbReference type="Proteomes" id="UP000245464">
    <property type="component" value="Chromosome 1"/>
</dbReference>
<dbReference type="OrthoDB" id="3768945at2759"/>
<gene>
    <name evidence="2" type="ORF">Ptr86124_003497</name>
    <name evidence="1" type="ORF">PtrM4_023200</name>
</gene>